<evidence type="ECO:0000256" key="6">
    <source>
        <dbReference type="ARBA" id="ARBA00022692"/>
    </source>
</evidence>
<keyword evidence="3" id="KW-1003">Cell membrane</keyword>
<keyword evidence="7 9" id="KW-1133">Transmembrane helix</keyword>
<dbReference type="NCBIfam" id="TIGR02532">
    <property type="entry name" value="IV_pilin_GFxxxE"/>
    <property type="match status" value="1"/>
</dbReference>
<dbReference type="InterPro" id="IPR012902">
    <property type="entry name" value="N_methyl_site"/>
</dbReference>
<keyword evidence="4" id="KW-0488">Methylation</keyword>
<evidence type="ECO:0000256" key="3">
    <source>
        <dbReference type="ARBA" id="ARBA00022475"/>
    </source>
</evidence>
<dbReference type="GO" id="GO:0015628">
    <property type="term" value="P:protein secretion by the type II secretion system"/>
    <property type="evidence" value="ECO:0007669"/>
    <property type="project" value="InterPro"/>
</dbReference>
<keyword evidence="5" id="KW-0997">Cell inner membrane</keyword>
<keyword evidence="8 9" id="KW-0472">Membrane</keyword>
<comment type="subcellular location">
    <subcellularLocation>
        <location evidence="1">Cell inner membrane</location>
        <topology evidence="1">Single-pass membrane protein</topology>
    </subcellularLocation>
</comment>
<feature type="transmembrane region" description="Helical" evidence="9">
    <location>
        <begin position="12"/>
        <end position="32"/>
    </location>
</feature>
<keyword evidence="6 9" id="KW-0812">Transmembrane</keyword>
<evidence type="ECO:0000313" key="10">
    <source>
        <dbReference type="EMBL" id="QCW81698.1"/>
    </source>
</evidence>
<name>A0A4P9UKM6_METBY</name>
<evidence type="ECO:0000256" key="5">
    <source>
        <dbReference type="ARBA" id="ARBA00022519"/>
    </source>
</evidence>
<dbReference type="Pfam" id="PF07963">
    <property type="entry name" value="N_methyl"/>
    <property type="match status" value="1"/>
</dbReference>
<evidence type="ECO:0000256" key="9">
    <source>
        <dbReference type="SAM" id="Phobius"/>
    </source>
</evidence>
<dbReference type="GO" id="GO:0015627">
    <property type="term" value="C:type II protein secretion system complex"/>
    <property type="evidence" value="ECO:0007669"/>
    <property type="project" value="InterPro"/>
</dbReference>
<dbReference type="KEGG" id="mbur:EQU24_05130"/>
<gene>
    <name evidence="10" type="ORF">EQU24_05130</name>
</gene>
<proteinExistence type="inferred from homology"/>
<dbReference type="STRING" id="675511.GCA_000341735_01985"/>
<evidence type="ECO:0000313" key="11">
    <source>
        <dbReference type="Proteomes" id="UP000305881"/>
    </source>
</evidence>
<protein>
    <submittedName>
        <fullName evidence="10">Prepilin-type N-terminal cleavage/methylation domain-containing protein</fullName>
    </submittedName>
</protein>
<dbReference type="GO" id="GO:0005886">
    <property type="term" value="C:plasma membrane"/>
    <property type="evidence" value="ECO:0007669"/>
    <property type="project" value="UniProtKB-SubCell"/>
</dbReference>
<dbReference type="Proteomes" id="UP000305881">
    <property type="component" value="Chromosome"/>
</dbReference>
<evidence type="ECO:0000256" key="8">
    <source>
        <dbReference type="ARBA" id="ARBA00023136"/>
    </source>
</evidence>
<dbReference type="RefSeq" id="WP_017840522.1">
    <property type="nucleotide sequence ID" value="NZ_CP035467.1"/>
</dbReference>
<dbReference type="OrthoDB" id="7864109at2"/>
<evidence type="ECO:0000256" key="1">
    <source>
        <dbReference type="ARBA" id="ARBA00004377"/>
    </source>
</evidence>
<accession>A0A4P9UKM6</accession>
<dbReference type="AlphaFoldDB" id="A0A4P9UKM6"/>
<reference evidence="11" key="1">
    <citation type="journal article" date="2019" name="J. Bacteriol.">
        <title>A Mutagenic Screen Identifies a TonB-Dependent Receptor Required for the Lanthanide Metal Switch in the Type I Methanotroph 'Methylotuvimicrobium buryatense' 5GB1C.</title>
        <authorList>
            <person name="Groom J.D."/>
            <person name="Ford S.M."/>
            <person name="Pesesky M.W."/>
            <person name="Lidstrom M.E."/>
        </authorList>
    </citation>
    <scope>NUCLEOTIDE SEQUENCE [LARGE SCALE GENOMIC DNA]</scope>
    <source>
        <strain evidence="11">5GB1C</strain>
    </source>
</reference>
<comment type="similarity">
    <text evidence="2">Belongs to the GSP I family.</text>
</comment>
<evidence type="ECO:0000256" key="4">
    <source>
        <dbReference type="ARBA" id="ARBA00022481"/>
    </source>
</evidence>
<keyword evidence="11" id="KW-1185">Reference proteome</keyword>
<dbReference type="InterPro" id="IPR010052">
    <property type="entry name" value="T2SS_protein-GspI"/>
</dbReference>
<organism evidence="10 11">
    <name type="scientific">Methylotuvimicrobium buryatense</name>
    <name type="common">Methylomicrobium buryatense</name>
    <dbReference type="NCBI Taxonomy" id="95641"/>
    <lineage>
        <taxon>Bacteria</taxon>
        <taxon>Pseudomonadati</taxon>
        <taxon>Pseudomonadota</taxon>
        <taxon>Gammaproteobacteria</taxon>
        <taxon>Methylococcales</taxon>
        <taxon>Methylococcaceae</taxon>
        <taxon>Methylotuvimicrobium</taxon>
    </lineage>
</organism>
<evidence type="ECO:0000256" key="7">
    <source>
        <dbReference type="ARBA" id="ARBA00022989"/>
    </source>
</evidence>
<dbReference type="EMBL" id="CP035467">
    <property type="protein sequence ID" value="QCW81698.1"/>
    <property type="molecule type" value="Genomic_DNA"/>
</dbReference>
<evidence type="ECO:0000256" key="2">
    <source>
        <dbReference type="ARBA" id="ARBA00008358"/>
    </source>
</evidence>
<dbReference type="PANTHER" id="PTHR38779">
    <property type="entry name" value="TYPE II SECRETION SYSTEM PROTEIN I-RELATED"/>
    <property type="match status" value="1"/>
</dbReference>
<dbReference type="PANTHER" id="PTHR38779:SF2">
    <property type="entry name" value="TYPE II SECRETION SYSTEM PROTEIN I-RELATED"/>
    <property type="match status" value="1"/>
</dbReference>
<sequence length="138" mass="15250">MLVSKQQGFSLMEILVAFAIMALALGVLLRIFSGGINTAIVADDYSSAVQIAESLMARAGVETPLQASQFSGTEFDRYEWLVVIRPADFQLQPSGNQNELPLLYRIDVRVSWSEEAAEPRVFQLKTLRLGRVEAASSR</sequence>